<organism evidence="1 2">
    <name type="scientific">Rhizopus oryzae</name>
    <name type="common">Mucormycosis agent</name>
    <name type="synonym">Rhizopus arrhizus var. delemar</name>
    <dbReference type="NCBI Taxonomy" id="64495"/>
    <lineage>
        <taxon>Eukaryota</taxon>
        <taxon>Fungi</taxon>
        <taxon>Fungi incertae sedis</taxon>
        <taxon>Mucoromycota</taxon>
        <taxon>Mucoromycotina</taxon>
        <taxon>Mucoromycetes</taxon>
        <taxon>Mucorales</taxon>
        <taxon>Mucorineae</taxon>
        <taxon>Rhizopodaceae</taxon>
        <taxon>Rhizopus</taxon>
    </lineage>
</organism>
<dbReference type="EMBL" id="JAANQT010008536">
    <property type="protein sequence ID" value="KAG1281187.1"/>
    <property type="molecule type" value="Genomic_DNA"/>
</dbReference>
<dbReference type="Proteomes" id="UP000716291">
    <property type="component" value="Unassembled WGS sequence"/>
</dbReference>
<reference evidence="1" key="1">
    <citation type="journal article" date="2020" name="Microb. Genom.">
        <title>Genetic diversity of clinical and environmental Mucorales isolates obtained from an investigation of mucormycosis cases among solid organ transplant recipients.</title>
        <authorList>
            <person name="Nguyen M.H."/>
            <person name="Kaul D."/>
            <person name="Muto C."/>
            <person name="Cheng S.J."/>
            <person name="Richter R.A."/>
            <person name="Bruno V.M."/>
            <person name="Liu G."/>
            <person name="Beyhan S."/>
            <person name="Sundermann A.J."/>
            <person name="Mounaud S."/>
            <person name="Pasculle A.W."/>
            <person name="Nierman W.C."/>
            <person name="Driscoll E."/>
            <person name="Cumbie R."/>
            <person name="Clancy C.J."/>
            <person name="Dupont C.L."/>
        </authorList>
    </citation>
    <scope>NUCLEOTIDE SEQUENCE</scope>
    <source>
        <strain evidence="1">GL11</strain>
    </source>
</reference>
<evidence type="ECO:0000313" key="1">
    <source>
        <dbReference type="EMBL" id="KAG1281187.1"/>
    </source>
</evidence>
<name>A0A9P6WTD7_RHIOR</name>
<proteinExistence type="predicted"/>
<protein>
    <submittedName>
        <fullName evidence="1">Uncharacterized protein</fullName>
    </submittedName>
</protein>
<accession>A0A9P6WTD7</accession>
<keyword evidence="2" id="KW-1185">Reference proteome</keyword>
<comment type="caution">
    <text evidence="1">The sequence shown here is derived from an EMBL/GenBank/DDBJ whole genome shotgun (WGS) entry which is preliminary data.</text>
</comment>
<dbReference type="AlphaFoldDB" id="A0A9P6WTD7"/>
<sequence>MIQAVRGSMARAAASPATTGLDCMMTLPLLSVTRSIRGVTEPAPSASGSTAGWRALSKPKRVRPWRKVSMGSYWLP</sequence>
<gene>
    <name evidence="1" type="ORF">G6F64_014484</name>
</gene>
<evidence type="ECO:0000313" key="2">
    <source>
        <dbReference type="Proteomes" id="UP000716291"/>
    </source>
</evidence>